<accession>X1T6C6</accession>
<proteinExistence type="predicted"/>
<gene>
    <name evidence="2" type="ORF">S12H4_13477</name>
</gene>
<name>X1T6C6_9ZZZZ</name>
<reference evidence="2" key="1">
    <citation type="journal article" date="2014" name="Front. Microbiol.">
        <title>High frequency of phylogenetically diverse reductive dehalogenase-homologous genes in deep subseafloor sedimentary metagenomes.</title>
        <authorList>
            <person name="Kawai M."/>
            <person name="Futagami T."/>
            <person name="Toyoda A."/>
            <person name="Takaki Y."/>
            <person name="Nishi S."/>
            <person name="Hori S."/>
            <person name="Arai W."/>
            <person name="Tsubouchi T."/>
            <person name="Morono Y."/>
            <person name="Uchiyama I."/>
            <person name="Ito T."/>
            <person name="Fujiyama A."/>
            <person name="Inagaki F."/>
            <person name="Takami H."/>
        </authorList>
    </citation>
    <scope>NUCLEOTIDE SEQUENCE</scope>
    <source>
        <strain evidence="2">Expedition CK06-06</strain>
    </source>
</reference>
<evidence type="ECO:0000313" key="2">
    <source>
        <dbReference type="EMBL" id="GAI75544.1"/>
    </source>
</evidence>
<evidence type="ECO:0000256" key="1">
    <source>
        <dbReference type="SAM" id="MobiDB-lite"/>
    </source>
</evidence>
<dbReference type="AlphaFoldDB" id="X1T6C6"/>
<feature type="compositionally biased region" description="Basic and acidic residues" evidence="1">
    <location>
        <begin position="61"/>
        <end position="73"/>
    </location>
</feature>
<protein>
    <submittedName>
        <fullName evidence="2">Uncharacterized protein</fullName>
    </submittedName>
</protein>
<feature type="region of interest" description="Disordered" evidence="1">
    <location>
        <begin position="47"/>
        <end position="80"/>
    </location>
</feature>
<sequence length="172" mass="18155">MANWIQRFLNAIATHKANASAHHAKTVAGDLNLADLAEKAHGSLTGVTANQHHTPPGDGDLAPKAHKDSHDPQDGSDPLDAAAPVKVAAANAEGSSHSFARADHVHEREHAKTGNYEVYANTEEVTSDPAADAAHLGRIIRVRASAGAKTYLKCCVQNDADGYEWLQIGIST</sequence>
<organism evidence="2">
    <name type="scientific">marine sediment metagenome</name>
    <dbReference type="NCBI Taxonomy" id="412755"/>
    <lineage>
        <taxon>unclassified sequences</taxon>
        <taxon>metagenomes</taxon>
        <taxon>ecological metagenomes</taxon>
    </lineage>
</organism>
<dbReference type="EMBL" id="BARW01006418">
    <property type="protein sequence ID" value="GAI75544.1"/>
    <property type="molecule type" value="Genomic_DNA"/>
</dbReference>
<comment type="caution">
    <text evidence="2">The sequence shown here is derived from an EMBL/GenBank/DDBJ whole genome shotgun (WGS) entry which is preliminary data.</text>
</comment>